<name>A0A5B9PD54_9BACT</name>
<dbReference type="Pfam" id="PF07690">
    <property type="entry name" value="MFS_1"/>
    <property type="match status" value="1"/>
</dbReference>
<evidence type="ECO:0000256" key="2">
    <source>
        <dbReference type="ARBA" id="ARBA00022989"/>
    </source>
</evidence>
<dbReference type="STRING" id="980251.GCA_001642875_01345"/>
<accession>A0A5B9PD54</accession>
<feature type="transmembrane region" description="Helical" evidence="5">
    <location>
        <begin position="101"/>
        <end position="122"/>
    </location>
</feature>
<feature type="transmembrane region" description="Helical" evidence="5">
    <location>
        <begin position="201"/>
        <end position="222"/>
    </location>
</feature>
<feature type="transmembrane region" description="Helical" evidence="5">
    <location>
        <begin position="316"/>
        <end position="338"/>
    </location>
</feature>
<keyword evidence="2 5" id="KW-1133">Transmembrane helix</keyword>
<dbReference type="GO" id="GO:0022857">
    <property type="term" value="F:transmembrane transporter activity"/>
    <property type="evidence" value="ECO:0007669"/>
    <property type="project" value="InterPro"/>
</dbReference>
<sequence>MNARNPHNLPPAPPIPSRPSQAEETQEFGRGSNFISLALYQIALRVGWIFKTESVIMPAFLDIIGGSGWLRGCLPMLNRFGQSIPPLLLSQRITNLPNKKYALAATTFCMGASFMALSLIWYQTQGDFYALPFVFLIIYTFFFLMTGVSQLLLNTLIGKLVGTSVRGRLAAAGSTVGGLIAIFCAWYFLRTWMSADTGKFEYVFGFTGIAFFIASLTALVLVEDKDTESETVKNSMHMIKSSLKLVVHDANFRRLMIVAGMFGMCVVLTPHYQTLARERLEVSFRSLIPWVIAQHIGVSLITLPMGWLADRFGNRIVLQILMFLLSVTPVLGLVLSWSGDFGRMMYPFVFFLLGLTPIVARFLTNYTLEVTDRAKHPLYLSTLGLFISIPVFATSLIFGALVDIVGFEAVFLTVVVFLLIGLAVSFRLDEPRKQASNGSHA</sequence>
<evidence type="ECO:0000256" key="4">
    <source>
        <dbReference type="SAM" id="MobiDB-lite"/>
    </source>
</evidence>
<dbReference type="EMBL" id="CP042912">
    <property type="protein sequence ID" value="QEG24308.1"/>
    <property type="molecule type" value="Genomic_DNA"/>
</dbReference>
<feature type="region of interest" description="Disordered" evidence="4">
    <location>
        <begin position="1"/>
        <end position="24"/>
    </location>
</feature>
<gene>
    <name evidence="6" type="ORF">MFFC18_42260</name>
</gene>
<evidence type="ECO:0000313" key="7">
    <source>
        <dbReference type="Proteomes" id="UP000322214"/>
    </source>
</evidence>
<dbReference type="AlphaFoldDB" id="A0A5B9PD54"/>
<feature type="compositionally biased region" description="Pro residues" evidence="4">
    <location>
        <begin position="8"/>
        <end position="17"/>
    </location>
</feature>
<keyword evidence="7" id="KW-1185">Reference proteome</keyword>
<organism evidence="6 7">
    <name type="scientific">Mariniblastus fucicola</name>
    <dbReference type="NCBI Taxonomy" id="980251"/>
    <lineage>
        <taxon>Bacteria</taxon>
        <taxon>Pseudomonadati</taxon>
        <taxon>Planctomycetota</taxon>
        <taxon>Planctomycetia</taxon>
        <taxon>Pirellulales</taxon>
        <taxon>Pirellulaceae</taxon>
        <taxon>Mariniblastus</taxon>
    </lineage>
</organism>
<dbReference type="OrthoDB" id="238795at2"/>
<dbReference type="SUPFAM" id="SSF103473">
    <property type="entry name" value="MFS general substrate transporter"/>
    <property type="match status" value="1"/>
</dbReference>
<evidence type="ECO:0000256" key="5">
    <source>
        <dbReference type="SAM" id="Phobius"/>
    </source>
</evidence>
<keyword evidence="3 5" id="KW-0472">Membrane</keyword>
<dbReference type="Gene3D" id="1.20.1250.20">
    <property type="entry name" value="MFS general substrate transporter like domains"/>
    <property type="match status" value="2"/>
</dbReference>
<dbReference type="InterPro" id="IPR052528">
    <property type="entry name" value="Sugar_transport-like"/>
</dbReference>
<evidence type="ECO:0000313" key="6">
    <source>
        <dbReference type="EMBL" id="QEG24308.1"/>
    </source>
</evidence>
<feature type="transmembrane region" description="Helical" evidence="5">
    <location>
        <begin position="169"/>
        <end position="189"/>
    </location>
</feature>
<protein>
    <submittedName>
        <fullName evidence="6">Major Facilitator Superfamily protein</fullName>
    </submittedName>
</protein>
<dbReference type="RefSeq" id="WP_148619002.1">
    <property type="nucleotide sequence ID" value="NZ_CP042912.1"/>
</dbReference>
<feature type="transmembrane region" description="Helical" evidence="5">
    <location>
        <begin position="287"/>
        <end position="309"/>
    </location>
</feature>
<feature type="transmembrane region" description="Helical" evidence="5">
    <location>
        <begin position="344"/>
        <end position="364"/>
    </location>
</feature>
<dbReference type="InterPro" id="IPR036259">
    <property type="entry name" value="MFS_trans_sf"/>
</dbReference>
<dbReference type="PANTHER" id="PTHR23526:SF4">
    <property type="entry name" value="INTEGRAL MEMBRANE TRANSPORT PROTEIN"/>
    <property type="match status" value="1"/>
</dbReference>
<dbReference type="InterPro" id="IPR011701">
    <property type="entry name" value="MFS"/>
</dbReference>
<reference evidence="6 7" key="1">
    <citation type="submission" date="2019-08" db="EMBL/GenBank/DDBJ databases">
        <title>Deep-cultivation of Planctomycetes and their phenomic and genomic characterization uncovers novel biology.</title>
        <authorList>
            <person name="Wiegand S."/>
            <person name="Jogler M."/>
            <person name="Boedeker C."/>
            <person name="Pinto D."/>
            <person name="Vollmers J."/>
            <person name="Rivas-Marin E."/>
            <person name="Kohn T."/>
            <person name="Peeters S.H."/>
            <person name="Heuer A."/>
            <person name="Rast P."/>
            <person name="Oberbeckmann S."/>
            <person name="Bunk B."/>
            <person name="Jeske O."/>
            <person name="Meyerdierks A."/>
            <person name="Storesund J.E."/>
            <person name="Kallscheuer N."/>
            <person name="Luecker S."/>
            <person name="Lage O.M."/>
            <person name="Pohl T."/>
            <person name="Merkel B.J."/>
            <person name="Hornburger P."/>
            <person name="Mueller R.-W."/>
            <person name="Bruemmer F."/>
            <person name="Labrenz M."/>
            <person name="Spormann A.M."/>
            <person name="Op den Camp H."/>
            <person name="Overmann J."/>
            <person name="Amann R."/>
            <person name="Jetten M.S.M."/>
            <person name="Mascher T."/>
            <person name="Medema M.H."/>
            <person name="Devos D.P."/>
            <person name="Kaster A.-K."/>
            <person name="Ovreas L."/>
            <person name="Rohde M."/>
            <person name="Galperin M.Y."/>
            <person name="Jogler C."/>
        </authorList>
    </citation>
    <scope>NUCLEOTIDE SEQUENCE [LARGE SCALE GENOMIC DNA]</scope>
    <source>
        <strain evidence="6 7">FC18</strain>
    </source>
</reference>
<proteinExistence type="predicted"/>
<dbReference type="PANTHER" id="PTHR23526">
    <property type="entry name" value="INTEGRAL MEMBRANE TRANSPORT PROTEIN-RELATED"/>
    <property type="match status" value="1"/>
</dbReference>
<feature type="transmembrane region" description="Helical" evidence="5">
    <location>
        <begin position="128"/>
        <end position="157"/>
    </location>
</feature>
<evidence type="ECO:0000256" key="1">
    <source>
        <dbReference type="ARBA" id="ARBA00022692"/>
    </source>
</evidence>
<feature type="transmembrane region" description="Helical" evidence="5">
    <location>
        <begin position="404"/>
        <end position="426"/>
    </location>
</feature>
<dbReference type="KEGG" id="mff:MFFC18_42260"/>
<feature type="transmembrane region" description="Helical" evidence="5">
    <location>
        <begin position="376"/>
        <end position="398"/>
    </location>
</feature>
<evidence type="ECO:0000256" key="3">
    <source>
        <dbReference type="ARBA" id="ARBA00023136"/>
    </source>
</evidence>
<keyword evidence="1 5" id="KW-0812">Transmembrane</keyword>
<feature type="transmembrane region" description="Helical" evidence="5">
    <location>
        <begin position="255"/>
        <end position="275"/>
    </location>
</feature>
<dbReference type="Proteomes" id="UP000322214">
    <property type="component" value="Chromosome"/>
</dbReference>